<dbReference type="EMBL" id="JAXCGZ010008066">
    <property type="protein sequence ID" value="KAK7078019.1"/>
    <property type="molecule type" value="Genomic_DNA"/>
</dbReference>
<evidence type="ECO:0000313" key="2">
    <source>
        <dbReference type="Proteomes" id="UP001381693"/>
    </source>
</evidence>
<keyword evidence="2" id="KW-1185">Reference proteome</keyword>
<sequence>MDFQTPLICVLDWHQVSLFAVPILIWGLDFLLDCLTVPDVANMDRIHQNPWMFDILKCHLTGLESLNVCKLKEPKYPPWQIPSSLVCNHEEIHRDENNDVTFGQIPYAQFRA</sequence>
<name>A0AAN8XGX0_HALRR</name>
<evidence type="ECO:0000313" key="1">
    <source>
        <dbReference type="EMBL" id="KAK7078019.1"/>
    </source>
</evidence>
<dbReference type="AlphaFoldDB" id="A0AAN8XGX0"/>
<gene>
    <name evidence="1" type="ORF">SK128_025093</name>
</gene>
<accession>A0AAN8XGX0</accession>
<organism evidence="1 2">
    <name type="scientific">Halocaridina rubra</name>
    <name type="common">Hawaiian red shrimp</name>
    <dbReference type="NCBI Taxonomy" id="373956"/>
    <lineage>
        <taxon>Eukaryota</taxon>
        <taxon>Metazoa</taxon>
        <taxon>Ecdysozoa</taxon>
        <taxon>Arthropoda</taxon>
        <taxon>Crustacea</taxon>
        <taxon>Multicrustacea</taxon>
        <taxon>Malacostraca</taxon>
        <taxon>Eumalacostraca</taxon>
        <taxon>Eucarida</taxon>
        <taxon>Decapoda</taxon>
        <taxon>Pleocyemata</taxon>
        <taxon>Caridea</taxon>
        <taxon>Atyoidea</taxon>
        <taxon>Atyidae</taxon>
        <taxon>Halocaridina</taxon>
    </lineage>
</organism>
<dbReference type="Proteomes" id="UP001381693">
    <property type="component" value="Unassembled WGS sequence"/>
</dbReference>
<protein>
    <submittedName>
        <fullName evidence="1">Uncharacterized protein</fullName>
    </submittedName>
</protein>
<proteinExistence type="predicted"/>
<comment type="caution">
    <text evidence="1">The sequence shown here is derived from an EMBL/GenBank/DDBJ whole genome shotgun (WGS) entry which is preliminary data.</text>
</comment>
<reference evidence="1 2" key="1">
    <citation type="submission" date="2023-11" db="EMBL/GenBank/DDBJ databases">
        <title>Halocaridina rubra genome assembly.</title>
        <authorList>
            <person name="Smith C."/>
        </authorList>
    </citation>
    <scope>NUCLEOTIDE SEQUENCE [LARGE SCALE GENOMIC DNA]</scope>
    <source>
        <strain evidence="1">EP-1</strain>
        <tissue evidence="1">Whole</tissue>
    </source>
</reference>